<sequence length="157" mass="17752">MVDKRRESVRLQEGGQRRVLDGAARQRRLARQLDALEMDNFQEDPHSHLLAGPAARLPSFQDPEQPGRKRKKLRGDHFKLRFRKTFQALLEEENLSASEGGPSYLTVGVPPSPRPPRRFCAVCGFPAAYTCVPCGARCCCVRCLAVHHDTRCLKWTV</sequence>
<evidence type="ECO:0000256" key="4">
    <source>
        <dbReference type="PROSITE-ProRule" id="PRU00453"/>
    </source>
</evidence>
<keyword evidence="2 4" id="KW-0863">Zinc-finger</keyword>
<gene>
    <name evidence="8" type="primary">LOC116956770</name>
</gene>
<dbReference type="GO" id="GO:0005634">
    <property type="term" value="C:nucleus"/>
    <property type="evidence" value="ECO:0007669"/>
    <property type="project" value="UniProtKB-ARBA"/>
</dbReference>
<dbReference type="AlphaFoldDB" id="A0AAJ7UGM6"/>
<feature type="region of interest" description="Disordered" evidence="5">
    <location>
        <begin position="37"/>
        <end position="73"/>
    </location>
</feature>
<evidence type="ECO:0000259" key="6">
    <source>
        <dbReference type="PROSITE" id="PS51083"/>
    </source>
</evidence>
<dbReference type="GeneID" id="116956770"/>
<evidence type="ECO:0000313" key="7">
    <source>
        <dbReference type="Proteomes" id="UP001318040"/>
    </source>
</evidence>
<reference evidence="8" key="1">
    <citation type="submission" date="2025-08" db="UniProtKB">
        <authorList>
            <consortium name="RefSeq"/>
        </authorList>
    </citation>
    <scope>IDENTIFICATION</scope>
    <source>
        <tissue evidence="8">Sperm</tissue>
    </source>
</reference>
<name>A0AAJ7UGM6_PETMA</name>
<evidence type="ECO:0000256" key="5">
    <source>
        <dbReference type="SAM" id="MobiDB-lite"/>
    </source>
</evidence>
<evidence type="ECO:0000256" key="2">
    <source>
        <dbReference type="ARBA" id="ARBA00022771"/>
    </source>
</evidence>
<dbReference type="InterPro" id="IPR007529">
    <property type="entry name" value="Znf_HIT"/>
</dbReference>
<dbReference type="PROSITE" id="PS51083">
    <property type="entry name" value="ZF_HIT"/>
    <property type="match status" value="1"/>
</dbReference>
<dbReference type="CDD" id="cd21437">
    <property type="entry name" value="zf-HIT_ZNHIT1_like"/>
    <property type="match status" value="1"/>
</dbReference>
<dbReference type="RefSeq" id="XP_032834452.1">
    <property type="nucleotide sequence ID" value="XM_032978561.1"/>
</dbReference>
<dbReference type="GO" id="GO:0006338">
    <property type="term" value="P:chromatin remodeling"/>
    <property type="evidence" value="ECO:0007669"/>
    <property type="project" value="InterPro"/>
</dbReference>
<dbReference type="Proteomes" id="UP001318040">
    <property type="component" value="Chromosome 67"/>
</dbReference>
<keyword evidence="7" id="KW-1185">Reference proteome</keyword>
<feature type="domain" description="HIT-type" evidence="6">
    <location>
        <begin position="120"/>
        <end position="152"/>
    </location>
</feature>
<evidence type="ECO:0000313" key="8">
    <source>
        <dbReference type="RefSeq" id="XP_032834452.1"/>
    </source>
</evidence>
<dbReference type="InterPro" id="IPR039723">
    <property type="entry name" value="Vps71/ZNHIT1"/>
</dbReference>
<keyword evidence="1" id="KW-0479">Metal-binding</keyword>
<accession>A0AAJ7UGM6</accession>
<evidence type="ECO:0000256" key="1">
    <source>
        <dbReference type="ARBA" id="ARBA00022723"/>
    </source>
</evidence>
<dbReference type="KEGG" id="pmrn:116956770"/>
<protein>
    <submittedName>
        <fullName evidence="8">Zinc finger HIT domain-containing protein 1-like</fullName>
    </submittedName>
</protein>
<evidence type="ECO:0000256" key="3">
    <source>
        <dbReference type="ARBA" id="ARBA00022833"/>
    </source>
</evidence>
<dbReference type="PANTHER" id="PTHR13093">
    <property type="entry name" value="ZINC FINGER HIT DOMAIN CONTAINING PROTEIN 1"/>
    <property type="match status" value="1"/>
</dbReference>
<proteinExistence type="predicted"/>
<dbReference type="GO" id="GO:0008270">
    <property type="term" value="F:zinc ion binding"/>
    <property type="evidence" value="ECO:0007669"/>
    <property type="project" value="UniProtKB-UniRule"/>
</dbReference>
<keyword evidence="3" id="KW-0862">Zinc</keyword>
<dbReference type="Pfam" id="PF04438">
    <property type="entry name" value="zf-HIT"/>
    <property type="match status" value="1"/>
</dbReference>
<organism evidence="7 8">
    <name type="scientific">Petromyzon marinus</name>
    <name type="common">Sea lamprey</name>
    <dbReference type="NCBI Taxonomy" id="7757"/>
    <lineage>
        <taxon>Eukaryota</taxon>
        <taxon>Metazoa</taxon>
        <taxon>Chordata</taxon>
        <taxon>Craniata</taxon>
        <taxon>Vertebrata</taxon>
        <taxon>Cyclostomata</taxon>
        <taxon>Hyperoartia</taxon>
        <taxon>Petromyzontiformes</taxon>
        <taxon>Petromyzontidae</taxon>
        <taxon>Petromyzon</taxon>
    </lineage>
</organism>